<evidence type="ECO:0000256" key="1">
    <source>
        <dbReference type="SAM" id="MobiDB-lite"/>
    </source>
</evidence>
<keyword evidence="2" id="KW-1133">Transmembrane helix</keyword>
<accession>A0ABR6XG36</accession>
<feature type="transmembrane region" description="Helical" evidence="2">
    <location>
        <begin position="273"/>
        <end position="295"/>
    </location>
</feature>
<comment type="caution">
    <text evidence="4">The sequence shown here is derived from an EMBL/GenBank/DDBJ whole genome shotgun (WGS) entry which is preliminary data.</text>
</comment>
<dbReference type="Proteomes" id="UP000637632">
    <property type="component" value="Unassembled WGS sequence"/>
</dbReference>
<keyword evidence="2" id="KW-0472">Membrane</keyword>
<proteinExistence type="predicted"/>
<protein>
    <submittedName>
        <fullName evidence="4">Uncharacterized protein</fullName>
    </submittedName>
</protein>
<sequence length="355" mass="38149">MRAPSFLCAVLQRCFVAVFLLCGLSSITADAADAARSADIVAVEINHRFVIASPGICDRVSSDQYAGVELRIQGQLTPLKPMDCNPAATGYGLQFFMPQLDGSDLGAMHELLVGSPWKDAKHGFRRDLPYSLTLNTAVGGGVLVSGMLRLQVLRPAYLLLGFGFILGVGFALLRLGRDSGLLRDVTDLAVRSRSFSLSRVQMAWWFFIVFASYMWLWLVGEGIPTLSSQALGLLGIGSATYFAAASVDATKPPVNSESQGFWSDILSDAQGLALYRFQMLVFNLLFGVLFILYVVQHVSMPEFDGNILTLMGMSAGTYAGFKIPEKTQNAPVAVTSTASGADVSDDPKKAYSAGA</sequence>
<feature type="transmembrane region" description="Helical" evidence="2">
    <location>
        <begin position="202"/>
        <end position="218"/>
    </location>
</feature>
<feature type="region of interest" description="Disordered" evidence="1">
    <location>
        <begin position="334"/>
        <end position="355"/>
    </location>
</feature>
<keyword evidence="2" id="KW-0812">Transmembrane</keyword>
<gene>
    <name evidence="4" type="ORF">H8K26_09760</name>
</gene>
<keyword evidence="5" id="KW-1185">Reference proteome</keyword>
<reference evidence="4 5" key="1">
    <citation type="submission" date="2020-08" db="EMBL/GenBank/DDBJ databases">
        <title>Novel species isolated from subtropical streams in China.</title>
        <authorList>
            <person name="Lu H."/>
        </authorList>
    </citation>
    <scope>NUCLEOTIDE SEQUENCE [LARGE SCALE GENOMIC DNA]</scope>
    <source>
        <strain evidence="4 5">CCTCC AB 2015119</strain>
    </source>
</reference>
<evidence type="ECO:0000256" key="2">
    <source>
        <dbReference type="SAM" id="Phobius"/>
    </source>
</evidence>
<evidence type="ECO:0000313" key="4">
    <source>
        <dbReference type="EMBL" id="MBC3811725.1"/>
    </source>
</evidence>
<dbReference type="RefSeq" id="WP_190479168.1">
    <property type="nucleotide sequence ID" value="NZ_JACOFT010000003.1"/>
</dbReference>
<organism evidence="4 5">
    <name type="scientific">Undibacterium aquatile</name>
    <dbReference type="NCBI Taxonomy" id="1537398"/>
    <lineage>
        <taxon>Bacteria</taxon>
        <taxon>Pseudomonadati</taxon>
        <taxon>Pseudomonadota</taxon>
        <taxon>Betaproteobacteria</taxon>
        <taxon>Burkholderiales</taxon>
        <taxon>Oxalobacteraceae</taxon>
        <taxon>Undibacterium</taxon>
    </lineage>
</organism>
<feature type="chain" id="PRO_5047523796" evidence="3">
    <location>
        <begin position="32"/>
        <end position="355"/>
    </location>
</feature>
<evidence type="ECO:0000256" key="3">
    <source>
        <dbReference type="SAM" id="SignalP"/>
    </source>
</evidence>
<feature type="transmembrane region" description="Helical" evidence="2">
    <location>
        <begin position="230"/>
        <end position="247"/>
    </location>
</feature>
<dbReference type="EMBL" id="JACOFT010000003">
    <property type="protein sequence ID" value="MBC3811725.1"/>
    <property type="molecule type" value="Genomic_DNA"/>
</dbReference>
<name>A0ABR6XG36_9BURK</name>
<feature type="transmembrane region" description="Helical" evidence="2">
    <location>
        <begin position="155"/>
        <end position="173"/>
    </location>
</feature>
<feature type="transmembrane region" description="Helical" evidence="2">
    <location>
        <begin position="128"/>
        <end position="148"/>
    </location>
</feature>
<evidence type="ECO:0000313" key="5">
    <source>
        <dbReference type="Proteomes" id="UP000637632"/>
    </source>
</evidence>
<feature type="signal peptide" evidence="3">
    <location>
        <begin position="1"/>
        <end position="31"/>
    </location>
</feature>
<keyword evidence="3" id="KW-0732">Signal</keyword>